<reference evidence="3" key="1">
    <citation type="submission" date="2013-09" db="EMBL/GenBank/DDBJ databases">
        <title>Corchorus olitorius genome sequencing.</title>
        <authorList>
            <person name="Alam M."/>
            <person name="Haque M.S."/>
            <person name="Islam M.S."/>
            <person name="Emdad E.M."/>
            <person name="Islam M.M."/>
            <person name="Ahmed B."/>
            <person name="Halim A."/>
            <person name="Hossen Q.M.M."/>
            <person name="Hossain M.Z."/>
            <person name="Ahmed R."/>
            <person name="Khan M.M."/>
            <person name="Islam R."/>
            <person name="Rashid M.M."/>
            <person name="Khan S.A."/>
            <person name="Rahman M.S."/>
            <person name="Alam M."/>
            <person name="Yahiya A.S."/>
            <person name="Khan M.S."/>
            <person name="Azam M.S."/>
            <person name="Haque T."/>
            <person name="Lashkar M.Z.H."/>
            <person name="Akhand A.I."/>
            <person name="Morshed G."/>
            <person name="Roy S."/>
            <person name="Uddin K.S."/>
            <person name="Rabeya T."/>
            <person name="Hossain A.S."/>
            <person name="Chowdhury A."/>
            <person name="Snigdha A.R."/>
            <person name="Mortoza M.S."/>
            <person name="Matin S.A."/>
            <person name="Hoque S.M.E."/>
            <person name="Islam M.K."/>
            <person name="Roy D.K."/>
            <person name="Haider R."/>
            <person name="Moosa M.M."/>
            <person name="Elias S.M."/>
            <person name="Hasan A.M."/>
            <person name="Jahan S."/>
            <person name="Shafiuddin M."/>
            <person name="Mahmood N."/>
            <person name="Shommy N.S."/>
        </authorList>
    </citation>
    <scope>NUCLEOTIDE SEQUENCE [LARGE SCALE GENOMIC DNA]</scope>
    <source>
        <strain evidence="3">cv. O-4</strain>
    </source>
</reference>
<dbReference type="EMBL" id="AWUE01020168">
    <property type="protein sequence ID" value="OMO69713.1"/>
    <property type="molecule type" value="Genomic_DNA"/>
</dbReference>
<feature type="transmembrane region" description="Helical" evidence="1">
    <location>
        <begin position="97"/>
        <end position="117"/>
    </location>
</feature>
<gene>
    <name evidence="2" type="ORF">COLO4_28955</name>
</gene>
<protein>
    <submittedName>
        <fullName evidence="2">Proline-rich protein</fullName>
    </submittedName>
</protein>
<evidence type="ECO:0000256" key="1">
    <source>
        <dbReference type="SAM" id="Phobius"/>
    </source>
</evidence>
<keyword evidence="1" id="KW-0472">Membrane</keyword>
<evidence type="ECO:0000313" key="2">
    <source>
        <dbReference type="EMBL" id="OMO69713.1"/>
    </source>
</evidence>
<feature type="transmembrane region" description="Helical" evidence="1">
    <location>
        <begin position="54"/>
        <end position="77"/>
    </location>
</feature>
<name>A0A1R3HHC5_9ROSI</name>
<keyword evidence="1" id="KW-1133">Transmembrane helix</keyword>
<sequence length="139" mass="15581">MQSCQWRSPNMKSAILNLSSSGPVKKAIGKGCIADKDVNLECKGPPAWIVLIELWLLVGQVLLMVYFAEIAVIAADIPEDLQCCRCYKKVKKVLSKFPLEMLLVYCLLAALLTTTRIKVFDYGDFEFGLTSWDFLIDAK</sequence>
<organism evidence="2 3">
    <name type="scientific">Corchorus olitorius</name>
    <dbReference type="NCBI Taxonomy" id="93759"/>
    <lineage>
        <taxon>Eukaryota</taxon>
        <taxon>Viridiplantae</taxon>
        <taxon>Streptophyta</taxon>
        <taxon>Embryophyta</taxon>
        <taxon>Tracheophyta</taxon>
        <taxon>Spermatophyta</taxon>
        <taxon>Magnoliopsida</taxon>
        <taxon>eudicotyledons</taxon>
        <taxon>Gunneridae</taxon>
        <taxon>Pentapetalae</taxon>
        <taxon>rosids</taxon>
        <taxon>malvids</taxon>
        <taxon>Malvales</taxon>
        <taxon>Malvaceae</taxon>
        <taxon>Grewioideae</taxon>
        <taxon>Apeibeae</taxon>
        <taxon>Corchorus</taxon>
    </lineage>
</organism>
<dbReference type="Proteomes" id="UP000187203">
    <property type="component" value="Unassembled WGS sequence"/>
</dbReference>
<evidence type="ECO:0000313" key="3">
    <source>
        <dbReference type="Proteomes" id="UP000187203"/>
    </source>
</evidence>
<keyword evidence="1" id="KW-0812">Transmembrane</keyword>
<comment type="caution">
    <text evidence="2">The sequence shown here is derived from an EMBL/GenBank/DDBJ whole genome shotgun (WGS) entry which is preliminary data.</text>
</comment>
<dbReference type="OrthoDB" id="417877at2759"/>
<accession>A0A1R3HHC5</accession>
<keyword evidence="3" id="KW-1185">Reference proteome</keyword>
<dbReference type="AlphaFoldDB" id="A0A1R3HHC5"/>
<proteinExistence type="predicted"/>